<feature type="compositionally biased region" description="Polar residues" evidence="1">
    <location>
        <begin position="60"/>
        <end position="69"/>
    </location>
</feature>
<gene>
    <name evidence="2" type="ORF">NP233_g11110</name>
</gene>
<keyword evidence="3" id="KW-1185">Reference proteome</keyword>
<protein>
    <submittedName>
        <fullName evidence="2">Uncharacterized protein</fullName>
    </submittedName>
</protein>
<evidence type="ECO:0000256" key="1">
    <source>
        <dbReference type="SAM" id="MobiDB-lite"/>
    </source>
</evidence>
<feature type="compositionally biased region" description="Polar residues" evidence="1">
    <location>
        <begin position="122"/>
        <end position="133"/>
    </location>
</feature>
<organism evidence="2 3">
    <name type="scientific">Leucocoprinus birnbaumii</name>
    <dbReference type="NCBI Taxonomy" id="56174"/>
    <lineage>
        <taxon>Eukaryota</taxon>
        <taxon>Fungi</taxon>
        <taxon>Dikarya</taxon>
        <taxon>Basidiomycota</taxon>
        <taxon>Agaricomycotina</taxon>
        <taxon>Agaricomycetes</taxon>
        <taxon>Agaricomycetidae</taxon>
        <taxon>Agaricales</taxon>
        <taxon>Agaricineae</taxon>
        <taxon>Agaricaceae</taxon>
        <taxon>Leucocoprinus</taxon>
    </lineage>
</organism>
<name>A0AAD5YLK4_9AGAR</name>
<proteinExistence type="predicted"/>
<dbReference type="AlphaFoldDB" id="A0AAD5YLK4"/>
<feature type="region of interest" description="Disordered" evidence="1">
    <location>
        <begin position="18"/>
        <end position="133"/>
    </location>
</feature>
<dbReference type="EMBL" id="JANIEX010001255">
    <property type="protein sequence ID" value="KAJ3560008.1"/>
    <property type="molecule type" value="Genomic_DNA"/>
</dbReference>
<evidence type="ECO:0000313" key="2">
    <source>
        <dbReference type="EMBL" id="KAJ3560008.1"/>
    </source>
</evidence>
<reference evidence="2" key="1">
    <citation type="submission" date="2022-07" db="EMBL/GenBank/DDBJ databases">
        <title>Genome Sequence of Leucocoprinus birnbaumii.</title>
        <authorList>
            <person name="Buettner E."/>
        </authorList>
    </citation>
    <scope>NUCLEOTIDE SEQUENCE</scope>
    <source>
        <strain evidence="2">VT141</strain>
    </source>
</reference>
<comment type="caution">
    <text evidence="2">The sequence shown here is derived from an EMBL/GenBank/DDBJ whole genome shotgun (WGS) entry which is preliminary data.</text>
</comment>
<evidence type="ECO:0000313" key="3">
    <source>
        <dbReference type="Proteomes" id="UP001213000"/>
    </source>
</evidence>
<sequence>MKDLMYYGQKHMAMLRWHAKRSPKAKAARGSTLGKGGKGESPSLRMHSSPPPPFEDIPMSPTNGVNPSLSDREPGTPQWVGGQHSAMSMHSPAQAYSPEARPDANEDTAVGSPVPSHPYPPSTGSSSISLTPAPSFTFERQLVTIPRPMTTPPTSQGSAMALISAPSPFIHPLAPVAFIPKQVPQLSEYRVEEVEVFLGACQPDMRFLLRSFMTYGCRSNETLRMVAKLPDAEIDEVLKEVVGIDPELLSNLPRLELYLLRSHLKAYFSR</sequence>
<feature type="compositionally biased region" description="Basic residues" evidence="1">
    <location>
        <begin position="18"/>
        <end position="27"/>
    </location>
</feature>
<accession>A0AAD5YLK4</accession>
<dbReference type="Proteomes" id="UP001213000">
    <property type="component" value="Unassembled WGS sequence"/>
</dbReference>